<comment type="caution">
    <text evidence="1">The sequence shown here is derived from an EMBL/GenBank/DDBJ whole genome shotgun (WGS) entry which is preliminary data.</text>
</comment>
<protein>
    <submittedName>
        <fullName evidence="1">Uncharacterized protein</fullName>
    </submittedName>
</protein>
<organism evidence="1">
    <name type="scientific">marine sediment metagenome</name>
    <dbReference type="NCBI Taxonomy" id="412755"/>
    <lineage>
        <taxon>unclassified sequences</taxon>
        <taxon>metagenomes</taxon>
        <taxon>ecological metagenomes</taxon>
    </lineage>
</organism>
<accession>A0A0F9LXU7</accession>
<evidence type="ECO:0000313" key="1">
    <source>
        <dbReference type="EMBL" id="KKM69210.1"/>
    </source>
</evidence>
<dbReference type="EMBL" id="LAZR01010029">
    <property type="protein sequence ID" value="KKM69210.1"/>
    <property type="molecule type" value="Genomic_DNA"/>
</dbReference>
<reference evidence="1" key="1">
    <citation type="journal article" date="2015" name="Nature">
        <title>Complex archaea that bridge the gap between prokaryotes and eukaryotes.</title>
        <authorList>
            <person name="Spang A."/>
            <person name="Saw J.H."/>
            <person name="Jorgensen S.L."/>
            <person name="Zaremba-Niedzwiedzka K."/>
            <person name="Martijn J."/>
            <person name="Lind A.E."/>
            <person name="van Eijk R."/>
            <person name="Schleper C."/>
            <person name="Guy L."/>
            <person name="Ettema T.J."/>
        </authorList>
    </citation>
    <scope>NUCLEOTIDE SEQUENCE</scope>
</reference>
<sequence>MTNPRWCPCCGEETLNLLGVAADHYCLKNNRAQDAKEKQISIRQRIWMEMHRERTKSW</sequence>
<name>A0A0F9LXU7_9ZZZZ</name>
<gene>
    <name evidence="1" type="ORF">LCGC14_1453190</name>
</gene>
<proteinExistence type="predicted"/>
<dbReference type="AlphaFoldDB" id="A0A0F9LXU7"/>